<gene>
    <name evidence="3" type="ORF">BJX67DRAFT_386133</name>
</gene>
<dbReference type="Proteomes" id="UP001610432">
    <property type="component" value="Unassembled WGS sequence"/>
</dbReference>
<evidence type="ECO:0000256" key="1">
    <source>
        <dbReference type="SAM" id="MobiDB-lite"/>
    </source>
</evidence>
<accession>A0ABR4L8W5</accession>
<evidence type="ECO:0000313" key="3">
    <source>
        <dbReference type="EMBL" id="KAL2860976.1"/>
    </source>
</evidence>
<feature type="domain" description="Clr5" evidence="2">
    <location>
        <begin position="7"/>
        <end position="58"/>
    </location>
</feature>
<dbReference type="GeneID" id="98149080"/>
<dbReference type="InterPro" id="IPR025676">
    <property type="entry name" value="Clr5_dom"/>
</dbReference>
<evidence type="ECO:0000259" key="2">
    <source>
        <dbReference type="Pfam" id="PF14420"/>
    </source>
</evidence>
<feature type="compositionally biased region" description="Basic and acidic residues" evidence="1">
    <location>
        <begin position="62"/>
        <end position="82"/>
    </location>
</feature>
<dbReference type="RefSeq" id="XP_070880870.1">
    <property type="nucleotide sequence ID" value="XM_071034008.1"/>
</dbReference>
<proteinExistence type="predicted"/>
<comment type="caution">
    <text evidence="3">The sequence shown here is derived from an EMBL/GenBank/DDBJ whole genome shotgun (WGS) entry which is preliminary data.</text>
</comment>
<name>A0ABR4L8W5_9EURO</name>
<reference evidence="3 4" key="1">
    <citation type="submission" date="2024-07" db="EMBL/GenBank/DDBJ databases">
        <title>Section-level genome sequencing and comparative genomics of Aspergillus sections Usti and Cavernicolus.</title>
        <authorList>
            <consortium name="Lawrence Berkeley National Laboratory"/>
            <person name="Nybo J.L."/>
            <person name="Vesth T.C."/>
            <person name="Theobald S."/>
            <person name="Frisvad J.C."/>
            <person name="Larsen T.O."/>
            <person name="Kjaerboelling I."/>
            <person name="Rothschild-Mancinelli K."/>
            <person name="Lyhne E.K."/>
            <person name="Kogle M.E."/>
            <person name="Barry K."/>
            <person name="Clum A."/>
            <person name="Na H."/>
            <person name="Ledsgaard L."/>
            <person name="Lin J."/>
            <person name="Lipzen A."/>
            <person name="Kuo A."/>
            <person name="Riley R."/>
            <person name="Mondo S."/>
            <person name="Labutti K."/>
            <person name="Haridas S."/>
            <person name="Pangalinan J."/>
            <person name="Salamov A.A."/>
            <person name="Simmons B.A."/>
            <person name="Magnuson J.K."/>
            <person name="Chen J."/>
            <person name="Drula E."/>
            <person name="Henrissat B."/>
            <person name="Wiebenga A."/>
            <person name="Lubbers R.J."/>
            <person name="Gomes A.C."/>
            <person name="Macurrencykelacurrency M.R."/>
            <person name="Stajich J."/>
            <person name="Grigoriev I.V."/>
            <person name="Mortensen U.H."/>
            <person name="De Vries R.P."/>
            <person name="Baker S.E."/>
            <person name="Andersen M.R."/>
        </authorList>
    </citation>
    <scope>NUCLEOTIDE SEQUENCE [LARGE SCALE GENOMIC DNA]</scope>
    <source>
        <strain evidence="3 4">CBS 449.75</strain>
    </source>
</reference>
<keyword evidence="4" id="KW-1185">Reference proteome</keyword>
<dbReference type="Pfam" id="PF14420">
    <property type="entry name" value="Clr5"/>
    <property type="match status" value="1"/>
</dbReference>
<dbReference type="EMBL" id="JBFXLQ010000078">
    <property type="protein sequence ID" value="KAL2860976.1"/>
    <property type="molecule type" value="Genomic_DNA"/>
</dbReference>
<sequence>MKSAISPDIWETKRMLITKLYKDEEWPLKQVIKLVQTPDFHPSESQLRSRLKKWHITKPSRKKYDGSRRLSGAKKNEQKRLSEAQSSLPGTFHGMQSHPILRTGQENDSSEVRSEASHASNPEISTSPAGQYVLPSSPAHEEPLFGPVMAPSPPITPAFYGMDDSKRGPNDASHTIYFCTPGVTSVPMTNTVPAPYPPQGPFGSCAELAELSPLSLVDHPGDYMGYPAPHFLPPHGKQQLMPPLLDGAQIVPWPLDYQTPSPTDVYPPSHSYFQEDYAQPLAPPIYQTM</sequence>
<feature type="region of interest" description="Disordered" evidence="1">
    <location>
        <begin position="59"/>
        <end position="129"/>
    </location>
</feature>
<organism evidence="3 4">
    <name type="scientific">Aspergillus lucknowensis</name>
    <dbReference type="NCBI Taxonomy" id="176173"/>
    <lineage>
        <taxon>Eukaryota</taxon>
        <taxon>Fungi</taxon>
        <taxon>Dikarya</taxon>
        <taxon>Ascomycota</taxon>
        <taxon>Pezizomycotina</taxon>
        <taxon>Eurotiomycetes</taxon>
        <taxon>Eurotiomycetidae</taxon>
        <taxon>Eurotiales</taxon>
        <taxon>Aspergillaceae</taxon>
        <taxon>Aspergillus</taxon>
        <taxon>Aspergillus subgen. Nidulantes</taxon>
    </lineage>
</organism>
<feature type="compositionally biased region" description="Polar residues" evidence="1">
    <location>
        <begin position="117"/>
        <end position="129"/>
    </location>
</feature>
<evidence type="ECO:0000313" key="4">
    <source>
        <dbReference type="Proteomes" id="UP001610432"/>
    </source>
</evidence>
<protein>
    <recommendedName>
        <fullName evidence="2">Clr5 domain-containing protein</fullName>
    </recommendedName>
</protein>